<dbReference type="PANTHER" id="PTHR24221">
    <property type="entry name" value="ATP-BINDING CASSETTE SUB-FAMILY B"/>
    <property type="match status" value="1"/>
</dbReference>
<keyword evidence="5 7" id="KW-1133">Transmembrane helix</keyword>
<evidence type="ECO:0000256" key="5">
    <source>
        <dbReference type="ARBA" id="ARBA00022989"/>
    </source>
</evidence>
<evidence type="ECO:0000256" key="6">
    <source>
        <dbReference type="ARBA" id="ARBA00023136"/>
    </source>
</evidence>
<dbReference type="PROSITE" id="PS00211">
    <property type="entry name" value="ABC_TRANSPORTER_1"/>
    <property type="match status" value="1"/>
</dbReference>
<dbReference type="PANTHER" id="PTHR24221:SF654">
    <property type="entry name" value="ATP-BINDING CASSETTE SUB-FAMILY B MEMBER 6"/>
    <property type="match status" value="1"/>
</dbReference>
<feature type="domain" description="ABC transmembrane type-1" evidence="9">
    <location>
        <begin position="27"/>
        <end position="316"/>
    </location>
</feature>
<dbReference type="InterPro" id="IPR003593">
    <property type="entry name" value="AAA+_ATPase"/>
</dbReference>
<dbReference type="SUPFAM" id="SSF52540">
    <property type="entry name" value="P-loop containing nucleoside triphosphate hydrolases"/>
    <property type="match status" value="1"/>
</dbReference>
<evidence type="ECO:0000259" key="9">
    <source>
        <dbReference type="PROSITE" id="PS50929"/>
    </source>
</evidence>
<keyword evidence="3" id="KW-0547">Nucleotide-binding</keyword>
<dbReference type="SUPFAM" id="SSF90123">
    <property type="entry name" value="ABC transporter transmembrane region"/>
    <property type="match status" value="1"/>
</dbReference>
<organism evidence="10 11">
    <name type="scientific">Georgenia faecalis</name>
    <dbReference type="NCBI Taxonomy" id="2483799"/>
    <lineage>
        <taxon>Bacteria</taxon>
        <taxon>Bacillati</taxon>
        <taxon>Actinomycetota</taxon>
        <taxon>Actinomycetes</taxon>
        <taxon>Micrococcales</taxon>
        <taxon>Bogoriellaceae</taxon>
        <taxon>Georgenia</taxon>
    </lineage>
</organism>
<gene>
    <name evidence="10" type="ORF">ACFO3F_12485</name>
</gene>
<feature type="transmembrane region" description="Helical" evidence="7">
    <location>
        <begin position="69"/>
        <end position="91"/>
    </location>
</feature>
<protein>
    <submittedName>
        <fullName evidence="10">ABC transporter ATP-binding protein</fullName>
    </submittedName>
</protein>
<sequence>MTRIIATLRQLLPLLPASARRFLVGYAVGSSALALLDIAALGLLALAATPMIQGDPVNLPLVGEIGPSGYIWLIAAVCVLIAVKSMGLLALQWVLTRRMAHYELVVGDRLFQAYIAAPWTERLRRNSNELVRMADIGIANTTGGVLLPVATLPVEVMTSISVLVVLVVAQPVTAAITLVYLGAIAALLYFVLSRKALVAGRVNRDYSFRVNTLVSEMVATLKEITLRGKTREVAAVVHDNRTHAVRGRANIHFLNAVPKFVLEVAIIGGFILVGGVAYLTGGAAAAITAVAMFAVAGFRMVPSLTRVQALITQMTSNLPHAEAVIADIRDAQRYVAEAETVGHEAIGHEPRQLVLDGVSFAYPTADEPAVRDIDLVIPMGSSLALVGASGAGKSTLVDILLGLLVPSSGRIMLDDRPLTDVLAAWRARVGYVPQDVSLFDATVAQNVALTWGTDIDEERVRSALARAQLLETIDARPGGIHARVGERGLALSGGQRQRLGIARALYADPLVLVMDEATSALDTATEDAVARAIRDLHGEVTVISVAHRLSTVRHSDQVCFMADSRIAARGTFDEVVAAAPEFARQAALAGLV</sequence>
<evidence type="ECO:0000256" key="1">
    <source>
        <dbReference type="ARBA" id="ARBA00004651"/>
    </source>
</evidence>
<dbReference type="InterPro" id="IPR036640">
    <property type="entry name" value="ABC1_TM_sf"/>
</dbReference>
<keyword evidence="4 10" id="KW-0067">ATP-binding</keyword>
<feature type="transmembrane region" description="Helical" evidence="7">
    <location>
        <begin position="162"/>
        <end position="192"/>
    </location>
</feature>
<dbReference type="Gene3D" id="3.40.50.300">
    <property type="entry name" value="P-loop containing nucleotide triphosphate hydrolases"/>
    <property type="match status" value="1"/>
</dbReference>
<dbReference type="PROSITE" id="PS50929">
    <property type="entry name" value="ABC_TM1F"/>
    <property type="match status" value="1"/>
</dbReference>
<dbReference type="GO" id="GO:0005524">
    <property type="term" value="F:ATP binding"/>
    <property type="evidence" value="ECO:0007669"/>
    <property type="project" value="UniProtKB-KW"/>
</dbReference>
<feature type="transmembrane region" description="Helical" evidence="7">
    <location>
        <begin position="21"/>
        <end position="49"/>
    </location>
</feature>
<dbReference type="EMBL" id="JBHSGF010000008">
    <property type="protein sequence ID" value="MFC4556069.1"/>
    <property type="molecule type" value="Genomic_DNA"/>
</dbReference>
<dbReference type="Gene3D" id="1.20.1560.10">
    <property type="entry name" value="ABC transporter type 1, transmembrane domain"/>
    <property type="match status" value="1"/>
</dbReference>
<comment type="caution">
    <text evidence="10">The sequence shown here is derived from an EMBL/GenBank/DDBJ whole genome shotgun (WGS) entry which is preliminary data.</text>
</comment>
<evidence type="ECO:0000256" key="4">
    <source>
        <dbReference type="ARBA" id="ARBA00022840"/>
    </source>
</evidence>
<evidence type="ECO:0000313" key="10">
    <source>
        <dbReference type="EMBL" id="MFC4556069.1"/>
    </source>
</evidence>
<evidence type="ECO:0000256" key="2">
    <source>
        <dbReference type="ARBA" id="ARBA00022692"/>
    </source>
</evidence>
<dbReference type="SMART" id="SM00382">
    <property type="entry name" value="AAA"/>
    <property type="match status" value="1"/>
</dbReference>
<evidence type="ECO:0000256" key="3">
    <source>
        <dbReference type="ARBA" id="ARBA00022741"/>
    </source>
</evidence>
<dbReference type="InterPro" id="IPR017871">
    <property type="entry name" value="ABC_transporter-like_CS"/>
</dbReference>
<dbReference type="InterPro" id="IPR039421">
    <property type="entry name" value="Type_1_exporter"/>
</dbReference>
<dbReference type="Proteomes" id="UP001595955">
    <property type="component" value="Unassembled WGS sequence"/>
</dbReference>
<evidence type="ECO:0000256" key="7">
    <source>
        <dbReference type="SAM" id="Phobius"/>
    </source>
</evidence>
<name>A0ABV9DE56_9MICO</name>
<dbReference type="Pfam" id="PF00005">
    <property type="entry name" value="ABC_tran"/>
    <property type="match status" value="1"/>
</dbReference>
<dbReference type="PROSITE" id="PS50893">
    <property type="entry name" value="ABC_TRANSPORTER_2"/>
    <property type="match status" value="1"/>
</dbReference>
<dbReference type="InterPro" id="IPR027417">
    <property type="entry name" value="P-loop_NTPase"/>
</dbReference>
<keyword evidence="11" id="KW-1185">Reference proteome</keyword>
<keyword evidence="2 7" id="KW-0812">Transmembrane</keyword>
<dbReference type="InterPro" id="IPR011527">
    <property type="entry name" value="ABC1_TM_dom"/>
</dbReference>
<dbReference type="InterPro" id="IPR003439">
    <property type="entry name" value="ABC_transporter-like_ATP-bd"/>
</dbReference>
<evidence type="ECO:0000313" key="11">
    <source>
        <dbReference type="Proteomes" id="UP001595955"/>
    </source>
</evidence>
<feature type="transmembrane region" description="Helical" evidence="7">
    <location>
        <begin position="284"/>
        <end position="301"/>
    </location>
</feature>
<accession>A0ABV9DE56</accession>
<feature type="transmembrane region" description="Helical" evidence="7">
    <location>
        <begin position="260"/>
        <end position="278"/>
    </location>
</feature>
<keyword evidence="6 7" id="KW-0472">Membrane</keyword>
<reference evidence="11" key="1">
    <citation type="journal article" date="2019" name="Int. J. Syst. Evol. Microbiol.">
        <title>The Global Catalogue of Microorganisms (GCM) 10K type strain sequencing project: providing services to taxonomists for standard genome sequencing and annotation.</title>
        <authorList>
            <consortium name="The Broad Institute Genomics Platform"/>
            <consortium name="The Broad Institute Genome Sequencing Center for Infectious Disease"/>
            <person name="Wu L."/>
            <person name="Ma J."/>
        </authorList>
    </citation>
    <scope>NUCLEOTIDE SEQUENCE [LARGE SCALE GENOMIC DNA]</scope>
    <source>
        <strain evidence="11">JCM 3369</strain>
    </source>
</reference>
<dbReference type="RefSeq" id="WP_122823329.1">
    <property type="nucleotide sequence ID" value="NZ_CP033325.1"/>
</dbReference>
<evidence type="ECO:0000259" key="8">
    <source>
        <dbReference type="PROSITE" id="PS50893"/>
    </source>
</evidence>
<feature type="domain" description="ABC transporter" evidence="8">
    <location>
        <begin position="353"/>
        <end position="588"/>
    </location>
</feature>
<proteinExistence type="predicted"/>
<comment type="subcellular location">
    <subcellularLocation>
        <location evidence="1">Cell membrane</location>
        <topology evidence="1">Multi-pass membrane protein</topology>
    </subcellularLocation>
</comment>